<feature type="transmembrane region" description="Helical" evidence="1">
    <location>
        <begin position="33"/>
        <end position="50"/>
    </location>
</feature>
<proteinExistence type="predicted"/>
<evidence type="ECO:0000313" key="2">
    <source>
        <dbReference type="EMBL" id="ADU30288.1"/>
    </source>
</evidence>
<keyword evidence="1" id="KW-1133">Transmembrane helix</keyword>
<dbReference type="AlphaFoldDB" id="E6U0X6"/>
<dbReference type="OrthoDB" id="9927078at2"/>
<organism evidence="2 3">
    <name type="scientific">Evansella cellulosilytica (strain ATCC 21833 / DSM 2522 / FERM P-1141 / JCM 9156 / N-4)</name>
    <name type="common">Bacillus cellulosilyticus</name>
    <dbReference type="NCBI Taxonomy" id="649639"/>
    <lineage>
        <taxon>Bacteria</taxon>
        <taxon>Bacillati</taxon>
        <taxon>Bacillota</taxon>
        <taxon>Bacilli</taxon>
        <taxon>Bacillales</taxon>
        <taxon>Bacillaceae</taxon>
        <taxon>Evansella</taxon>
    </lineage>
</organism>
<dbReference type="Proteomes" id="UP000001401">
    <property type="component" value="Chromosome"/>
</dbReference>
<keyword evidence="1" id="KW-0472">Membrane</keyword>
<gene>
    <name evidence="2" type="ordered locus">Bcell_2026</name>
</gene>
<name>E6U0X6_EVAC2</name>
<evidence type="ECO:0000313" key="3">
    <source>
        <dbReference type="Proteomes" id="UP000001401"/>
    </source>
</evidence>
<dbReference type="RefSeq" id="WP_013488624.1">
    <property type="nucleotide sequence ID" value="NC_014829.1"/>
</dbReference>
<accession>E6U0X6</accession>
<dbReference type="HOGENOM" id="CLU_3095396_0_0_9"/>
<dbReference type="KEGG" id="bco:Bcell_2026"/>
<feature type="transmembrane region" description="Helical" evidence="1">
    <location>
        <begin position="6"/>
        <end position="26"/>
    </location>
</feature>
<keyword evidence="3" id="KW-1185">Reference proteome</keyword>
<protein>
    <submittedName>
        <fullName evidence="2">Uncharacterized protein</fullName>
    </submittedName>
</protein>
<dbReference type="EMBL" id="CP002394">
    <property type="protein sequence ID" value="ADU30288.1"/>
    <property type="molecule type" value="Genomic_DNA"/>
</dbReference>
<evidence type="ECO:0000256" key="1">
    <source>
        <dbReference type="SAM" id="Phobius"/>
    </source>
</evidence>
<dbReference type="STRING" id="649639.Bcell_2026"/>
<keyword evidence="1" id="KW-0812">Transmembrane</keyword>
<sequence length="51" mass="5911">MIPQMVMTIAWVIIGIRAGLKFFHLINRKSKDWLEILFHLSIVIVALSFVT</sequence>
<reference evidence="2" key="1">
    <citation type="submission" date="2010-12" db="EMBL/GenBank/DDBJ databases">
        <title>Complete sequence of Bacillus cellulosilyticus DSM 2522.</title>
        <authorList>
            <consortium name="US DOE Joint Genome Institute"/>
            <person name="Lucas S."/>
            <person name="Copeland A."/>
            <person name="Lapidus A."/>
            <person name="Cheng J.-F."/>
            <person name="Bruce D."/>
            <person name="Goodwin L."/>
            <person name="Pitluck S."/>
            <person name="Chertkov O."/>
            <person name="Detter J.C."/>
            <person name="Han C."/>
            <person name="Tapia R."/>
            <person name="Land M."/>
            <person name="Hauser L."/>
            <person name="Jeffries C."/>
            <person name="Kyrpides N."/>
            <person name="Ivanova N."/>
            <person name="Mikhailova N."/>
            <person name="Brumm P."/>
            <person name="Mead D."/>
            <person name="Woyke T."/>
        </authorList>
    </citation>
    <scope>NUCLEOTIDE SEQUENCE [LARGE SCALE GENOMIC DNA]</scope>
    <source>
        <strain evidence="2">DSM 2522</strain>
    </source>
</reference>